<dbReference type="Gene3D" id="3.40.50.1170">
    <property type="entry name" value="L-asparaginase, N-terminal domain"/>
    <property type="match status" value="1"/>
</dbReference>
<feature type="domain" description="L-asparaginase N-terminal" evidence="5">
    <location>
        <begin position="7"/>
        <end position="184"/>
    </location>
</feature>
<dbReference type="InterPro" id="IPR027474">
    <property type="entry name" value="L-asparaginase_N"/>
</dbReference>
<dbReference type="PIRSF" id="PIRSF001220">
    <property type="entry name" value="L-ASNase_gatD"/>
    <property type="match status" value="1"/>
</dbReference>
<evidence type="ECO:0000259" key="6">
    <source>
        <dbReference type="Pfam" id="PF17763"/>
    </source>
</evidence>
<keyword evidence="2" id="KW-0378">Hydrolase</keyword>
<dbReference type="GO" id="GO:0006528">
    <property type="term" value="P:asparagine metabolic process"/>
    <property type="evidence" value="ECO:0007669"/>
    <property type="project" value="InterPro"/>
</dbReference>
<dbReference type="Pfam" id="PF00710">
    <property type="entry name" value="Asparaginase"/>
    <property type="match status" value="1"/>
</dbReference>
<evidence type="ECO:0000256" key="3">
    <source>
        <dbReference type="PIRSR" id="PIRSR001220-1"/>
    </source>
</evidence>
<comment type="similarity">
    <text evidence="1">Belongs to the asparaginase 1 family.</text>
</comment>
<comment type="caution">
    <text evidence="7">The sequence shown here is derived from an EMBL/GenBank/DDBJ whole genome shotgun (WGS) entry which is preliminary data.</text>
</comment>
<reference evidence="7 8" key="1">
    <citation type="submission" date="2018-10" db="EMBL/GenBank/DDBJ databases">
        <title>Genomic Encyclopedia of Archaeal and Bacterial Type Strains, Phase II (KMG-II): from individual species to whole genera.</title>
        <authorList>
            <person name="Goeker M."/>
        </authorList>
    </citation>
    <scope>NUCLEOTIDE SEQUENCE [LARGE SCALE GENOMIC DNA]</scope>
    <source>
        <strain evidence="7 8">DSM 25217</strain>
    </source>
</reference>
<evidence type="ECO:0000256" key="2">
    <source>
        <dbReference type="ARBA" id="ARBA00022801"/>
    </source>
</evidence>
<evidence type="ECO:0000256" key="4">
    <source>
        <dbReference type="PIRSR" id="PIRSR001220-2"/>
    </source>
</evidence>
<feature type="binding site" evidence="4">
    <location>
        <position position="58"/>
    </location>
    <ligand>
        <name>substrate</name>
    </ligand>
</feature>
<dbReference type="SMART" id="SM00870">
    <property type="entry name" value="Asparaginase"/>
    <property type="match status" value="1"/>
</dbReference>
<dbReference type="Gene3D" id="3.40.50.40">
    <property type="match status" value="1"/>
</dbReference>
<proteinExistence type="inferred from homology"/>
<dbReference type="GO" id="GO:0004067">
    <property type="term" value="F:asparaginase activity"/>
    <property type="evidence" value="ECO:0007669"/>
    <property type="project" value="UniProtKB-UniRule"/>
</dbReference>
<protein>
    <submittedName>
        <fullName evidence="7">L-asparaginase</fullName>
    </submittedName>
</protein>
<feature type="active site" description="O-isoaspartyl threonine intermediate" evidence="3">
    <location>
        <position position="15"/>
    </location>
</feature>
<dbReference type="InterPro" id="IPR040919">
    <property type="entry name" value="Asparaginase_C"/>
</dbReference>
<dbReference type="OrthoDB" id="9788068at2"/>
<dbReference type="InterPro" id="IPR006034">
    <property type="entry name" value="Asparaginase/glutaminase-like"/>
</dbReference>
<evidence type="ECO:0000313" key="7">
    <source>
        <dbReference type="EMBL" id="RMB08465.1"/>
    </source>
</evidence>
<organism evidence="7 8">
    <name type="scientific">Eilatimonas milleporae</name>
    <dbReference type="NCBI Taxonomy" id="911205"/>
    <lineage>
        <taxon>Bacteria</taxon>
        <taxon>Pseudomonadati</taxon>
        <taxon>Pseudomonadota</taxon>
        <taxon>Alphaproteobacteria</taxon>
        <taxon>Kordiimonadales</taxon>
        <taxon>Kordiimonadaceae</taxon>
        <taxon>Eilatimonas</taxon>
    </lineage>
</organism>
<feature type="binding site" evidence="4">
    <location>
        <begin position="87"/>
        <end position="88"/>
    </location>
    <ligand>
        <name>substrate</name>
    </ligand>
</feature>
<dbReference type="SFLD" id="SFLDS00057">
    <property type="entry name" value="Glutaminase/Asparaginase"/>
    <property type="match status" value="1"/>
</dbReference>
<dbReference type="InterPro" id="IPR036152">
    <property type="entry name" value="Asp/glu_Ase-like_sf"/>
</dbReference>
<dbReference type="Proteomes" id="UP000271227">
    <property type="component" value="Unassembled WGS sequence"/>
</dbReference>
<evidence type="ECO:0000313" key="8">
    <source>
        <dbReference type="Proteomes" id="UP000271227"/>
    </source>
</evidence>
<dbReference type="CDD" id="cd08964">
    <property type="entry name" value="L-asparaginase_II"/>
    <property type="match status" value="1"/>
</dbReference>
<dbReference type="PANTHER" id="PTHR11707:SF28">
    <property type="entry name" value="60 KDA LYSOPHOSPHOLIPASE"/>
    <property type="match status" value="1"/>
</dbReference>
<dbReference type="InterPro" id="IPR004550">
    <property type="entry name" value="AsnASE_II"/>
</dbReference>
<name>A0A3M0CI05_9PROT</name>
<dbReference type="FunCoup" id="A0A3M0CI05">
    <property type="interactions" value="122"/>
</dbReference>
<evidence type="ECO:0000256" key="1">
    <source>
        <dbReference type="ARBA" id="ARBA00010518"/>
    </source>
</evidence>
<dbReference type="InParanoid" id="A0A3M0CI05"/>
<gene>
    <name evidence="7" type="ORF">BXY39_1098</name>
</gene>
<dbReference type="PRINTS" id="PR00139">
    <property type="entry name" value="ASNGLNASE"/>
</dbReference>
<dbReference type="RefSeq" id="WP_121937830.1">
    <property type="nucleotide sequence ID" value="NZ_REFR01000010.1"/>
</dbReference>
<dbReference type="InterPro" id="IPR037152">
    <property type="entry name" value="L-asparaginase_N_sf"/>
</dbReference>
<dbReference type="AlphaFoldDB" id="A0A3M0CI05"/>
<keyword evidence="8" id="KW-1185">Reference proteome</keyword>
<dbReference type="PANTHER" id="PTHR11707">
    <property type="entry name" value="L-ASPARAGINASE"/>
    <property type="match status" value="1"/>
</dbReference>
<evidence type="ECO:0000259" key="5">
    <source>
        <dbReference type="Pfam" id="PF00710"/>
    </source>
</evidence>
<dbReference type="PIRSF" id="PIRSF500176">
    <property type="entry name" value="L_ASNase"/>
    <property type="match status" value="1"/>
</dbReference>
<dbReference type="InterPro" id="IPR027473">
    <property type="entry name" value="L-asparaginase_C"/>
</dbReference>
<feature type="domain" description="Asparaginase/glutaminase C-terminal" evidence="6">
    <location>
        <begin position="205"/>
        <end position="307"/>
    </location>
</feature>
<sequence>MSGRLSVQIYGLGGTIAMSGMEGDAVLPVLDAAALTSAVPGLDRIADISAETLEGIGSANLHYGHILDICRRAEAGTAQGVVVTQGTDTLEEAAFLASLLYRGTVPLVFTGAMRPASSTGADGPRNILDAVATALDAGAPPVSIVMNGTVHDPWRVRKAHTSTVDAFVSDGGPLATVSEGRPDWLALPPARPCPDGARPADLAPVALVPATFNDTAWIIDQLVDAPYAGVVIAAFGAGHVSEVWADRLEVLARTKPVVLASRCGAGRVHEQTYGYTGAEIDLISRGLEPSGRLDGYKSRLLLGYICATIGPQWRSAFRRAVAMDFSGKGPSIRTR</sequence>
<dbReference type="Pfam" id="PF17763">
    <property type="entry name" value="Asparaginase_C"/>
    <property type="match status" value="1"/>
</dbReference>
<accession>A0A3M0CI05</accession>
<dbReference type="PROSITE" id="PS51732">
    <property type="entry name" value="ASN_GLN_ASE_3"/>
    <property type="match status" value="1"/>
</dbReference>
<dbReference type="EMBL" id="REFR01000010">
    <property type="protein sequence ID" value="RMB08465.1"/>
    <property type="molecule type" value="Genomic_DNA"/>
</dbReference>
<dbReference type="SUPFAM" id="SSF53774">
    <property type="entry name" value="Glutaminase/Asparaginase"/>
    <property type="match status" value="1"/>
</dbReference>